<gene>
    <name evidence="9" type="ORF">EHT25_31095</name>
</gene>
<feature type="transmembrane region" description="Helical" evidence="6">
    <location>
        <begin position="723"/>
        <end position="740"/>
    </location>
</feature>
<feature type="transmembrane region" description="Helical" evidence="6">
    <location>
        <begin position="747"/>
        <end position="764"/>
    </location>
</feature>
<dbReference type="InterPro" id="IPR025857">
    <property type="entry name" value="MacB_PCD"/>
</dbReference>
<dbReference type="OrthoDB" id="5933722at2"/>
<feature type="transmembrane region" description="Helical" evidence="6">
    <location>
        <begin position="776"/>
        <end position="798"/>
    </location>
</feature>
<keyword evidence="4 6" id="KW-1133">Transmembrane helix</keyword>
<evidence type="ECO:0000313" key="10">
    <source>
        <dbReference type="Proteomes" id="UP000271925"/>
    </source>
</evidence>
<evidence type="ECO:0000256" key="1">
    <source>
        <dbReference type="ARBA" id="ARBA00004651"/>
    </source>
</evidence>
<accession>A0A3P1BAN8</accession>
<feature type="domain" description="ABC3 transporter permease C-terminal" evidence="7">
    <location>
        <begin position="304"/>
        <end position="417"/>
    </location>
</feature>
<feature type="transmembrane region" description="Helical" evidence="6">
    <location>
        <begin position="20"/>
        <end position="41"/>
    </location>
</feature>
<evidence type="ECO:0000256" key="6">
    <source>
        <dbReference type="SAM" id="Phobius"/>
    </source>
</evidence>
<dbReference type="GO" id="GO:0022857">
    <property type="term" value="F:transmembrane transporter activity"/>
    <property type="evidence" value="ECO:0007669"/>
    <property type="project" value="TreeGrafter"/>
</dbReference>
<feature type="domain" description="MacB-like periplasmic core" evidence="8">
    <location>
        <begin position="483"/>
        <end position="646"/>
    </location>
</feature>
<comment type="subcellular location">
    <subcellularLocation>
        <location evidence="1">Cell membrane</location>
        <topology evidence="1">Multi-pass membrane protein</topology>
    </subcellularLocation>
</comment>
<keyword evidence="10" id="KW-1185">Reference proteome</keyword>
<evidence type="ECO:0000256" key="2">
    <source>
        <dbReference type="ARBA" id="ARBA00022475"/>
    </source>
</evidence>
<dbReference type="EMBL" id="RQJO01000016">
    <property type="protein sequence ID" value="RRA98160.1"/>
    <property type="molecule type" value="Genomic_DNA"/>
</dbReference>
<keyword evidence="2" id="KW-1003">Cell membrane</keyword>
<feature type="transmembrane region" description="Helical" evidence="6">
    <location>
        <begin position="354"/>
        <end position="372"/>
    </location>
</feature>
<feature type="transmembrane region" description="Helical" evidence="6">
    <location>
        <begin position="297"/>
        <end position="318"/>
    </location>
</feature>
<dbReference type="PANTHER" id="PTHR30572">
    <property type="entry name" value="MEMBRANE COMPONENT OF TRANSPORTER-RELATED"/>
    <property type="match status" value="1"/>
</dbReference>
<feature type="transmembrane region" description="Helical" evidence="6">
    <location>
        <begin position="393"/>
        <end position="416"/>
    </location>
</feature>
<feature type="domain" description="ABC3 transporter permease C-terminal" evidence="7">
    <location>
        <begin position="695"/>
        <end position="806"/>
    </location>
</feature>
<evidence type="ECO:0000259" key="8">
    <source>
        <dbReference type="Pfam" id="PF12704"/>
    </source>
</evidence>
<dbReference type="InterPro" id="IPR003838">
    <property type="entry name" value="ABC3_permease_C"/>
</dbReference>
<organism evidence="9 10">
    <name type="scientific">Larkinella rosea</name>
    <dbReference type="NCBI Taxonomy" id="2025312"/>
    <lineage>
        <taxon>Bacteria</taxon>
        <taxon>Pseudomonadati</taxon>
        <taxon>Bacteroidota</taxon>
        <taxon>Cytophagia</taxon>
        <taxon>Cytophagales</taxon>
        <taxon>Spirosomataceae</taxon>
        <taxon>Larkinella</taxon>
    </lineage>
</organism>
<evidence type="ECO:0000256" key="3">
    <source>
        <dbReference type="ARBA" id="ARBA00022692"/>
    </source>
</evidence>
<keyword evidence="5 6" id="KW-0472">Membrane</keyword>
<dbReference type="Pfam" id="PF02687">
    <property type="entry name" value="FtsX"/>
    <property type="match status" value="2"/>
</dbReference>
<feature type="transmembrane region" description="Helical" evidence="6">
    <location>
        <begin position="436"/>
        <end position="460"/>
    </location>
</feature>
<evidence type="ECO:0000313" key="9">
    <source>
        <dbReference type="EMBL" id="RRA98160.1"/>
    </source>
</evidence>
<dbReference type="GO" id="GO:0005886">
    <property type="term" value="C:plasma membrane"/>
    <property type="evidence" value="ECO:0007669"/>
    <property type="project" value="UniProtKB-SubCell"/>
</dbReference>
<dbReference type="PANTHER" id="PTHR30572:SF18">
    <property type="entry name" value="ABC-TYPE MACROLIDE FAMILY EXPORT SYSTEM PERMEASE COMPONENT 2"/>
    <property type="match status" value="1"/>
</dbReference>
<reference evidence="9 10" key="1">
    <citation type="submission" date="2018-11" db="EMBL/GenBank/DDBJ databases">
        <authorList>
            <person name="Zhou Z."/>
            <person name="Wang G."/>
        </authorList>
    </citation>
    <scope>NUCLEOTIDE SEQUENCE [LARGE SCALE GENOMIC DNA]</scope>
    <source>
        <strain evidence="9 10">KCTC52004</strain>
    </source>
</reference>
<sequence>MLLNYVKVAWRNLLRSKSFSSINVLGLTLGLTCCMLLTLYIRSEWSFDTHHQHARELYLLGSRSTVGQNAGREHAAVSAPYGPALKAEYPEIIQMARLYMADEKSLLQVREQGKPLQSFYETKGYQVDSTFFDLFTYAFIEGNPHKALTDPHSVVLSEEVAAKLFGSASALGRLVRIGGDAGLSEDFKVTGVYRTSATNSHIDARFFLPIYTGDIGHFLREGHPDFANNNMFLTYLRLQPNTAVQALAAKLPAFIEKYARADLKLVGFDQQLFLVPVPDLHLYAHFPSVVTPTNSVIYLYMIGSIALFTLLIACINFMNLATARSAKRAAEVGVRKVMGAHQGALVWQFLGESIVLTFLAFLIALALGILLLPLFNQLTGKALSIREFVEPQILLIFLGMALLTGLLAGSYPAFYLSLFNPAKVLKGKFTNSLSAVALRKGLVVFQFVVSVGLVLASFVIQKQMHYLRDKPLGFTQNQQIAIPFRSGDSRTTYTAFRNEILQNNQVVSAAGTQFYPGIANLSDMVFHRPDQSVEQGHDIRTNRVDFEYLQTMGFRLKQGRMFSRQFPGDTANRIVVNEATLRQFQIPETNAIGQHLNFDWQGETIPFEIVGVVHDFHYEDLHQPITPYAFMLSRRPSFNYIIVHVNTADMTNILGFLEQKWKTLRPDEPFEYTFLNEDFQKNYHAENRTSRIVRTFTLISILISCLGLFGLATFSAQQRTKEIGVRKVLGASVASIVLLLSKDFLKLVLIAIGIASPLAWYAMHQWLQIFEYRIAIPWWVFVAAGALALVLAFITISLQSLKTALTNPVKSLRSE</sequence>
<protein>
    <submittedName>
        <fullName evidence="9">ABC transporter permease</fullName>
    </submittedName>
</protein>
<dbReference type="InterPro" id="IPR050250">
    <property type="entry name" value="Macrolide_Exporter_MacB"/>
</dbReference>
<evidence type="ECO:0000256" key="4">
    <source>
        <dbReference type="ARBA" id="ARBA00022989"/>
    </source>
</evidence>
<name>A0A3P1BAN8_9BACT</name>
<dbReference type="AlphaFoldDB" id="A0A3P1BAN8"/>
<keyword evidence="3 6" id="KW-0812">Transmembrane</keyword>
<dbReference type="Proteomes" id="UP000271925">
    <property type="component" value="Unassembled WGS sequence"/>
</dbReference>
<feature type="domain" description="MacB-like periplasmic core" evidence="8">
    <location>
        <begin position="20"/>
        <end position="252"/>
    </location>
</feature>
<feature type="transmembrane region" description="Helical" evidence="6">
    <location>
        <begin position="696"/>
        <end position="717"/>
    </location>
</feature>
<comment type="caution">
    <text evidence="9">The sequence shown here is derived from an EMBL/GenBank/DDBJ whole genome shotgun (WGS) entry which is preliminary data.</text>
</comment>
<evidence type="ECO:0000256" key="5">
    <source>
        <dbReference type="ARBA" id="ARBA00023136"/>
    </source>
</evidence>
<dbReference type="Pfam" id="PF12704">
    <property type="entry name" value="MacB_PCD"/>
    <property type="match status" value="2"/>
</dbReference>
<evidence type="ECO:0000259" key="7">
    <source>
        <dbReference type="Pfam" id="PF02687"/>
    </source>
</evidence>
<proteinExistence type="predicted"/>